<reference evidence="2" key="1">
    <citation type="submission" date="2022-10" db="EMBL/GenBank/DDBJ databases">
        <title>Genome assembly of Pristionchus species.</title>
        <authorList>
            <person name="Yoshida K."/>
            <person name="Sommer R.J."/>
        </authorList>
    </citation>
    <scope>NUCLEOTIDE SEQUENCE [LARGE SCALE GENOMIC DNA]</scope>
    <source>
        <strain evidence="2">RS5460</strain>
    </source>
</reference>
<protein>
    <submittedName>
        <fullName evidence="1">Uncharacterized protein</fullName>
    </submittedName>
</protein>
<comment type="caution">
    <text evidence="1">The sequence shown here is derived from an EMBL/GenBank/DDBJ whole genome shotgun (WGS) entry which is preliminary data.</text>
</comment>
<evidence type="ECO:0000313" key="2">
    <source>
        <dbReference type="Proteomes" id="UP001328107"/>
    </source>
</evidence>
<keyword evidence="2" id="KW-1185">Reference proteome</keyword>
<organism evidence="1 2">
    <name type="scientific">Pristionchus mayeri</name>
    <dbReference type="NCBI Taxonomy" id="1317129"/>
    <lineage>
        <taxon>Eukaryota</taxon>
        <taxon>Metazoa</taxon>
        <taxon>Ecdysozoa</taxon>
        <taxon>Nematoda</taxon>
        <taxon>Chromadorea</taxon>
        <taxon>Rhabditida</taxon>
        <taxon>Rhabditina</taxon>
        <taxon>Diplogasteromorpha</taxon>
        <taxon>Diplogasteroidea</taxon>
        <taxon>Neodiplogasteridae</taxon>
        <taxon>Pristionchus</taxon>
    </lineage>
</organism>
<feature type="non-terminal residue" evidence="1">
    <location>
        <position position="1"/>
    </location>
</feature>
<dbReference type="Proteomes" id="UP001328107">
    <property type="component" value="Unassembled WGS sequence"/>
</dbReference>
<sequence length="174" mass="20435">KKKEEEEEPIAEGDAMVDLEWDFFLNLKDYPNALVANFLPELKRRYKVTKRLSKATEKLFVDLHPADRSNAEDRQEILGELLNKIGQAFDIIDEHENRNIPFGHRACFEGRLLKAMNAEMDVIHRIVERFDVIGDDRDAVLDEREGLRYEFSFLDMMYTEIHDCFLKSVLGQAW</sequence>
<proteinExistence type="predicted"/>
<dbReference type="EMBL" id="BTRK01000006">
    <property type="protein sequence ID" value="GMR62126.1"/>
    <property type="molecule type" value="Genomic_DNA"/>
</dbReference>
<accession>A0AAN5DFQ3</accession>
<name>A0AAN5DFQ3_9BILA</name>
<gene>
    <name evidence="1" type="ORF">PMAYCL1PPCAC_32321</name>
</gene>
<evidence type="ECO:0000313" key="1">
    <source>
        <dbReference type="EMBL" id="GMR62126.1"/>
    </source>
</evidence>
<dbReference type="AlphaFoldDB" id="A0AAN5DFQ3"/>